<gene>
    <name evidence="3" type="ORF">KDA82_25675</name>
</gene>
<accession>A0A8T4IVZ8</accession>
<feature type="domain" description="Pyridoxamine 5'-phosphate oxidase N-terminal" evidence="2">
    <location>
        <begin position="89"/>
        <end position="205"/>
    </location>
</feature>
<dbReference type="NCBIfam" id="TIGR04025">
    <property type="entry name" value="PPOX_FMN_DR2398"/>
    <property type="match status" value="1"/>
</dbReference>
<comment type="caution">
    <text evidence="3">The sequence shown here is derived from an EMBL/GenBank/DDBJ whole genome shotgun (WGS) entry which is preliminary data.</text>
</comment>
<evidence type="ECO:0000259" key="2">
    <source>
        <dbReference type="Pfam" id="PF01243"/>
    </source>
</evidence>
<feature type="region of interest" description="Disordered" evidence="1">
    <location>
        <begin position="1"/>
        <end position="24"/>
    </location>
</feature>
<dbReference type="InterPro" id="IPR024029">
    <property type="entry name" value="Pyridox_Oxase_FMN-dep"/>
</dbReference>
<proteinExistence type="predicted"/>
<dbReference type="SUPFAM" id="SSF50475">
    <property type="entry name" value="FMN-binding split barrel"/>
    <property type="match status" value="1"/>
</dbReference>
<dbReference type="InterPro" id="IPR011576">
    <property type="entry name" value="Pyridox_Oxase_N"/>
</dbReference>
<evidence type="ECO:0000313" key="3">
    <source>
        <dbReference type="EMBL" id="MBR7676339.1"/>
    </source>
</evidence>
<reference evidence="3" key="1">
    <citation type="submission" date="2021-04" db="EMBL/GenBank/DDBJ databases">
        <title>Sequencing of actinobacteria type strains.</title>
        <authorList>
            <person name="Nguyen G.-S."/>
            <person name="Wentzel A."/>
        </authorList>
    </citation>
    <scope>NUCLEOTIDE SEQUENCE</scope>
    <source>
        <strain evidence="3">DSM 42095</strain>
    </source>
</reference>
<dbReference type="Pfam" id="PF01243">
    <property type="entry name" value="PNPOx_N"/>
    <property type="match status" value="1"/>
</dbReference>
<sequence>MHSGSTVGTDGARHSHEANTVDTVDAVDTVDGAPRVADLPGRAAWPDWPDWPDQGGTLVTSEAELSALVGEPHPIVIDKVTSRLGDVEQRWLRSSPFVFLGTSADDGTCDVSPKGDPAGFVEILDDRTIAIPDRAGNRRVDGWRNLLTNPHLGLIALVPGQGMTLRVNGRARLVRDAPFFDRLALDGRPPALALLLRTDEVYFHCSRALTRSGVWNPETWDPDRVGAKGGKGGKFAEQAD</sequence>
<dbReference type="Gene3D" id="2.30.110.10">
    <property type="entry name" value="Electron Transport, Fmn-binding Protein, Chain A"/>
    <property type="match status" value="1"/>
</dbReference>
<name>A0A8T4IVZ8_9ACTN</name>
<dbReference type="Proteomes" id="UP000675554">
    <property type="component" value="Unassembled WGS sequence"/>
</dbReference>
<organism evidence="3 4">
    <name type="scientific">Streptomyces daliensis</name>
    <dbReference type="NCBI Taxonomy" id="299421"/>
    <lineage>
        <taxon>Bacteria</taxon>
        <taxon>Bacillati</taxon>
        <taxon>Actinomycetota</taxon>
        <taxon>Actinomycetes</taxon>
        <taxon>Kitasatosporales</taxon>
        <taxon>Streptomycetaceae</taxon>
        <taxon>Streptomyces</taxon>
    </lineage>
</organism>
<protein>
    <submittedName>
        <fullName evidence="3">Pyridoxamine 5'-phosphate oxidase family protein</fullName>
    </submittedName>
</protein>
<dbReference type="AlphaFoldDB" id="A0A8T4IVZ8"/>
<dbReference type="PANTHER" id="PTHR42815:SF2">
    <property type="entry name" value="FAD-BINDING, PUTATIVE (AFU_ORTHOLOGUE AFUA_6G07600)-RELATED"/>
    <property type="match status" value="1"/>
</dbReference>
<keyword evidence="4" id="KW-1185">Reference proteome</keyword>
<dbReference type="EMBL" id="JAGSMN010000642">
    <property type="protein sequence ID" value="MBR7676339.1"/>
    <property type="molecule type" value="Genomic_DNA"/>
</dbReference>
<evidence type="ECO:0000256" key="1">
    <source>
        <dbReference type="SAM" id="MobiDB-lite"/>
    </source>
</evidence>
<dbReference type="InterPro" id="IPR012349">
    <property type="entry name" value="Split_barrel_FMN-bd"/>
</dbReference>
<dbReference type="PANTHER" id="PTHR42815">
    <property type="entry name" value="FAD-BINDING, PUTATIVE (AFU_ORTHOLOGUE AFUA_6G07600)-RELATED"/>
    <property type="match status" value="1"/>
</dbReference>
<evidence type="ECO:0000313" key="4">
    <source>
        <dbReference type="Proteomes" id="UP000675554"/>
    </source>
</evidence>